<dbReference type="InterPro" id="IPR019363">
    <property type="entry name" value="LDAH"/>
</dbReference>
<evidence type="ECO:0000256" key="4">
    <source>
        <dbReference type="ARBA" id="ARBA00022801"/>
    </source>
</evidence>
<organism evidence="5 6">
    <name type="scientific">Mortierella isabellina</name>
    <name type="common">Filamentous fungus</name>
    <name type="synonym">Umbelopsis isabellina</name>
    <dbReference type="NCBI Taxonomy" id="91625"/>
    <lineage>
        <taxon>Eukaryota</taxon>
        <taxon>Fungi</taxon>
        <taxon>Fungi incertae sedis</taxon>
        <taxon>Mucoromycota</taxon>
        <taxon>Mucoromycotina</taxon>
        <taxon>Umbelopsidomycetes</taxon>
        <taxon>Umbelopsidales</taxon>
        <taxon>Umbelopsidaceae</taxon>
        <taxon>Umbelopsis</taxon>
    </lineage>
</organism>
<evidence type="ECO:0000256" key="3">
    <source>
        <dbReference type="ARBA" id="ARBA00022677"/>
    </source>
</evidence>
<dbReference type="Proteomes" id="UP000654370">
    <property type="component" value="Unassembled WGS sequence"/>
</dbReference>
<comment type="subcellular location">
    <subcellularLocation>
        <location evidence="1">Lipid droplet</location>
    </subcellularLocation>
</comment>
<dbReference type="PANTHER" id="PTHR13390:SF0">
    <property type="entry name" value="LIPID DROPLET-ASSOCIATED HYDROLASE"/>
    <property type="match status" value="1"/>
</dbReference>
<evidence type="ECO:0000313" key="5">
    <source>
        <dbReference type="EMBL" id="KAG2174132.1"/>
    </source>
</evidence>
<keyword evidence="6" id="KW-1185">Reference proteome</keyword>
<feature type="non-terminal residue" evidence="5">
    <location>
        <position position="1"/>
    </location>
</feature>
<dbReference type="Pfam" id="PF10230">
    <property type="entry name" value="LIDHydrolase"/>
    <property type="match status" value="1"/>
</dbReference>
<evidence type="ECO:0000256" key="1">
    <source>
        <dbReference type="ARBA" id="ARBA00004502"/>
    </source>
</evidence>
<reference evidence="5" key="1">
    <citation type="submission" date="2020-12" db="EMBL/GenBank/DDBJ databases">
        <title>Metabolic potential, ecology and presence of endohyphal bacteria is reflected in genomic diversity of Mucoromycotina.</title>
        <authorList>
            <person name="Muszewska A."/>
            <person name="Okrasinska A."/>
            <person name="Steczkiewicz K."/>
            <person name="Drgas O."/>
            <person name="Orlowska M."/>
            <person name="Perlinska-Lenart U."/>
            <person name="Aleksandrzak-Piekarczyk T."/>
            <person name="Szatraj K."/>
            <person name="Zielenkiewicz U."/>
            <person name="Pilsyk S."/>
            <person name="Malc E."/>
            <person name="Mieczkowski P."/>
            <person name="Kruszewska J.S."/>
            <person name="Biernat P."/>
            <person name="Pawlowska J."/>
        </authorList>
    </citation>
    <scope>NUCLEOTIDE SEQUENCE</scope>
    <source>
        <strain evidence="5">WA0000067209</strain>
    </source>
</reference>
<sequence length="325" mass="36341">MNQKLLPLLQTPLKAVWNVAGNLTDTCYWPSSNTGKKIVLMLIPGNPGMVDYYDNFCEVIHKNLADNSDLSLEIIAGEYLASLSLDHVLRIMTKLKLGLVSHLGHSNRTSNPTNRLYSLQEQIQHKIDCFDTVRKQCDSDTKFVLIGHSVGSFICTEVLKARPKQNIVRLIALFPTLQHIAKTPNGVALSPFFPAIPRNIISCSVSLISWMPPFVRKTLVGAITKQPDPSLSVTADQLLNRTVVNNALYMAGQEMATIQALDYDFYNAHVDKFIIYFSPGDNWAPKHHYDDMKNSFPHADISLCEENLPHAFVLEHKHAASMGSK</sequence>
<dbReference type="SUPFAM" id="SSF53474">
    <property type="entry name" value="alpha/beta-Hydrolases"/>
    <property type="match status" value="1"/>
</dbReference>
<comment type="caution">
    <text evidence="5">The sequence shown here is derived from an EMBL/GenBank/DDBJ whole genome shotgun (WGS) entry which is preliminary data.</text>
</comment>
<dbReference type="Gene3D" id="3.40.50.1820">
    <property type="entry name" value="alpha/beta hydrolase"/>
    <property type="match status" value="1"/>
</dbReference>
<dbReference type="GO" id="GO:0019915">
    <property type="term" value="P:lipid storage"/>
    <property type="evidence" value="ECO:0007669"/>
    <property type="project" value="InterPro"/>
</dbReference>
<evidence type="ECO:0008006" key="7">
    <source>
        <dbReference type="Google" id="ProtNLM"/>
    </source>
</evidence>
<evidence type="ECO:0000313" key="6">
    <source>
        <dbReference type="Proteomes" id="UP000654370"/>
    </source>
</evidence>
<protein>
    <recommendedName>
        <fullName evidence="7">Lipid droplet-associated hydrolase</fullName>
    </recommendedName>
</protein>
<dbReference type="OrthoDB" id="448051at2759"/>
<gene>
    <name evidence="5" type="ORF">INT43_004152</name>
</gene>
<keyword evidence="3" id="KW-0551">Lipid droplet</keyword>
<keyword evidence="4" id="KW-0378">Hydrolase</keyword>
<name>A0A8H7PHL1_MORIS</name>
<dbReference type="InterPro" id="IPR029058">
    <property type="entry name" value="AB_hydrolase_fold"/>
</dbReference>
<proteinExistence type="inferred from homology"/>
<accession>A0A8H7PHL1</accession>
<dbReference type="GO" id="GO:0005811">
    <property type="term" value="C:lipid droplet"/>
    <property type="evidence" value="ECO:0007669"/>
    <property type="project" value="UniProtKB-SubCell"/>
</dbReference>
<dbReference type="AlphaFoldDB" id="A0A8H7PHL1"/>
<dbReference type="PANTHER" id="PTHR13390">
    <property type="entry name" value="LIPASE"/>
    <property type="match status" value="1"/>
</dbReference>
<dbReference type="GO" id="GO:0016298">
    <property type="term" value="F:lipase activity"/>
    <property type="evidence" value="ECO:0007669"/>
    <property type="project" value="InterPro"/>
</dbReference>
<comment type="similarity">
    <text evidence="2">Belongs to the AB hydrolase superfamily. LDAH family.</text>
</comment>
<dbReference type="EMBL" id="JAEPQZ010000013">
    <property type="protein sequence ID" value="KAG2174132.1"/>
    <property type="molecule type" value="Genomic_DNA"/>
</dbReference>
<evidence type="ECO:0000256" key="2">
    <source>
        <dbReference type="ARBA" id="ARBA00008300"/>
    </source>
</evidence>